<dbReference type="Pfam" id="PF17774">
    <property type="entry name" value="YlmH_RBD"/>
    <property type="match status" value="1"/>
</dbReference>
<dbReference type="Pfam" id="PF21278">
    <property type="entry name" value="YlmH_1st"/>
    <property type="match status" value="1"/>
</dbReference>
<dbReference type="CDD" id="cd00165">
    <property type="entry name" value="S4"/>
    <property type="match status" value="1"/>
</dbReference>
<keyword evidence="4" id="KW-1185">Reference proteome</keyword>
<name>A0ABZ2N999_9BACI</name>
<evidence type="ECO:0000313" key="4">
    <source>
        <dbReference type="Proteomes" id="UP001387364"/>
    </source>
</evidence>
<reference evidence="3 4" key="1">
    <citation type="submission" date="2024-02" db="EMBL/GenBank/DDBJ databases">
        <title>Seven novel Bacillus-like species.</title>
        <authorList>
            <person name="Liu G."/>
        </authorList>
    </citation>
    <scope>NUCLEOTIDE SEQUENCE [LARGE SCALE GENOMIC DNA]</scope>
    <source>
        <strain evidence="3 4">FJAT-52991</strain>
    </source>
</reference>
<evidence type="ECO:0000259" key="2">
    <source>
        <dbReference type="SMART" id="SM00363"/>
    </source>
</evidence>
<dbReference type="EMBL" id="CP147404">
    <property type="protein sequence ID" value="WXB94268.1"/>
    <property type="molecule type" value="Genomic_DNA"/>
</dbReference>
<dbReference type="InterPro" id="IPR012677">
    <property type="entry name" value="Nucleotide-bd_a/b_plait_sf"/>
</dbReference>
<dbReference type="SUPFAM" id="SSF55174">
    <property type="entry name" value="Alpha-L RNA-binding motif"/>
    <property type="match status" value="1"/>
</dbReference>
<protein>
    <submittedName>
        <fullName evidence="3">RNA-binding protein</fullName>
    </submittedName>
</protein>
<dbReference type="Gene3D" id="3.10.290.10">
    <property type="entry name" value="RNA-binding S4 domain"/>
    <property type="match status" value="1"/>
</dbReference>
<dbReference type="Gene3D" id="3.30.70.330">
    <property type="match status" value="1"/>
</dbReference>
<evidence type="ECO:0000256" key="1">
    <source>
        <dbReference type="PROSITE-ProRule" id="PRU00182"/>
    </source>
</evidence>
<organism evidence="3 4">
    <name type="scientific">Bacillus kandeliae</name>
    <dbReference type="NCBI Taxonomy" id="3129297"/>
    <lineage>
        <taxon>Bacteria</taxon>
        <taxon>Bacillati</taxon>
        <taxon>Bacillota</taxon>
        <taxon>Bacilli</taxon>
        <taxon>Bacillales</taxon>
        <taxon>Bacillaceae</taxon>
        <taxon>Bacillus</taxon>
    </lineage>
</organism>
<dbReference type="Proteomes" id="UP001387364">
    <property type="component" value="Chromosome"/>
</dbReference>
<dbReference type="InterPro" id="IPR048443">
    <property type="entry name" value="RqcP2_N"/>
</dbReference>
<dbReference type="Pfam" id="PF01479">
    <property type="entry name" value="S4"/>
    <property type="match status" value="1"/>
</dbReference>
<keyword evidence="1" id="KW-0694">RNA-binding</keyword>
<dbReference type="InterPro" id="IPR002942">
    <property type="entry name" value="S4_RNA-bd"/>
</dbReference>
<dbReference type="RefSeq" id="WP_338753923.1">
    <property type="nucleotide sequence ID" value="NZ_CP147404.1"/>
</dbReference>
<gene>
    <name evidence="3" type="ORF">WDJ61_06455</name>
</gene>
<proteinExistence type="predicted"/>
<dbReference type="SMART" id="SM00363">
    <property type="entry name" value="S4"/>
    <property type="match status" value="1"/>
</dbReference>
<dbReference type="InterPro" id="IPR040591">
    <property type="entry name" value="RqcP2_RBD"/>
</dbReference>
<feature type="domain" description="RNA-binding S4" evidence="2">
    <location>
        <begin position="181"/>
        <end position="243"/>
    </location>
</feature>
<evidence type="ECO:0000313" key="3">
    <source>
        <dbReference type="EMBL" id="WXB94268.1"/>
    </source>
</evidence>
<dbReference type="PANTHER" id="PTHR13633">
    <property type="entry name" value="MITOCHONDRIAL TRANSCRIPTION RESCUE FACTOR 1"/>
    <property type="match status" value="1"/>
</dbReference>
<dbReference type="PANTHER" id="PTHR13633:SF3">
    <property type="entry name" value="MITOCHONDRIAL TRANSCRIPTION RESCUE FACTOR 1"/>
    <property type="match status" value="1"/>
</dbReference>
<accession>A0ABZ2N999</accession>
<dbReference type="Gene3D" id="3.30.1370.160">
    <property type="match status" value="1"/>
</dbReference>
<dbReference type="InterPro" id="IPR036986">
    <property type="entry name" value="S4_RNA-bd_sf"/>
</dbReference>
<dbReference type="PROSITE" id="PS50889">
    <property type="entry name" value="S4"/>
    <property type="match status" value="1"/>
</dbReference>
<sequence>MSIYQHFRPEEKEFIDQTLQWKNEAEQIYAPKLTDFLDPREQEIVQAVVGSHGEVKVVFFGGAVNTERKRALITPEYFQPEDQDFDITLYEISYPEKFTSIQHSQILGSLMGVGLRRGKFGDILTDGQRFQFLAAKEVSSYIQLNVSHIGKVAVRLQEKAFEDALTKEEEWKEINTTVSSLRLDAIIAALSRLSRQKVQTLIKSGLVKVNWKKVEDPAFECSEGDVFSVRGIGRSRFLTNEGKTKKDKWRITLGILK</sequence>